<keyword evidence="2" id="KW-1185">Reference proteome</keyword>
<sequence length="676" mass="74787">MADTLPDEVISEILSPALKVPEYMFANLSSKSPFAKYSVSSSVALLVCKAWLRVATPLLYNVVVLRSKGQARALQDALQNNRELGRFIKKLRAEGAFAGTMEAILKSAPNVTDLFLSLQIHSSDSSSGLAAGLGPINPTRLIIYDDQDKPLRNKAVLQLIAALETCLPNWSNLSTIVFPYSDLPPARVSFVMNICAVKTLKILSFPVPRVDMMFDLIQIAKLPSLEAVEIRTQTKEKFSDPPTSTDSRLKSLLRWADKPKKPAARTYKLTARPPVDPNFRPLYSTPPVVADKIWSRILFFSMLGLDVLPKKASQKKTIERKVTTKRLHFLLVSKLFHRLALPYLYRLPIIPSQFLQRFADTLSATPALGTHVRVLDVSQTGFIVAEPPPSVWADIPRHTPYLQRLVGNGHTVLPWAAMCTLSESAGGSLEEISGMVFARAQDGHQAIALLTRFTALRLLTWENASTFSLPALFFDPGEAVPTAALPALEVLTVKSAEVLAAFAQMELPNLRRVFVHVRSHTFAIAAFLRAHGGKIWSLRVNEATVGVDSVLTLCPNISTLCCRVDSADHHDLGDRSLPAGFQHAYLTTLVLSKRAGANKSKEEQAWINFFSTFATTHLPALREVRVAVCEWPTTEHAIAKSVWVQAAEELLERGIKLTNKKGVEWHPRLKAPARRL</sequence>
<accession>A0AAD7MQU3</accession>
<name>A0AAD7MQU3_9AGAR</name>
<evidence type="ECO:0000313" key="2">
    <source>
        <dbReference type="Proteomes" id="UP001215598"/>
    </source>
</evidence>
<dbReference type="EMBL" id="JARKIB010000184">
    <property type="protein sequence ID" value="KAJ7726776.1"/>
    <property type="molecule type" value="Genomic_DNA"/>
</dbReference>
<reference evidence="1" key="1">
    <citation type="submission" date="2023-03" db="EMBL/GenBank/DDBJ databases">
        <title>Massive genome expansion in bonnet fungi (Mycena s.s.) driven by repeated elements and novel gene families across ecological guilds.</title>
        <authorList>
            <consortium name="Lawrence Berkeley National Laboratory"/>
            <person name="Harder C.B."/>
            <person name="Miyauchi S."/>
            <person name="Viragh M."/>
            <person name="Kuo A."/>
            <person name="Thoen E."/>
            <person name="Andreopoulos B."/>
            <person name="Lu D."/>
            <person name="Skrede I."/>
            <person name="Drula E."/>
            <person name="Henrissat B."/>
            <person name="Morin E."/>
            <person name="Kohler A."/>
            <person name="Barry K."/>
            <person name="LaButti K."/>
            <person name="Morin E."/>
            <person name="Salamov A."/>
            <person name="Lipzen A."/>
            <person name="Mereny Z."/>
            <person name="Hegedus B."/>
            <person name="Baldrian P."/>
            <person name="Stursova M."/>
            <person name="Weitz H."/>
            <person name="Taylor A."/>
            <person name="Grigoriev I.V."/>
            <person name="Nagy L.G."/>
            <person name="Martin F."/>
            <person name="Kauserud H."/>
        </authorList>
    </citation>
    <scope>NUCLEOTIDE SEQUENCE</scope>
    <source>
        <strain evidence="1">CBHHK182m</strain>
    </source>
</reference>
<organism evidence="1 2">
    <name type="scientific">Mycena metata</name>
    <dbReference type="NCBI Taxonomy" id="1033252"/>
    <lineage>
        <taxon>Eukaryota</taxon>
        <taxon>Fungi</taxon>
        <taxon>Dikarya</taxon>
        <taxon>Basidiomycota</taxon>
        <taxon>Agaricomycotina</taxon>
        <taxon>Agaricomycetes</taxon>
        <taxon>Agaricomycetidae</taxon>
        <taxon>Agaricales</taxon>
        <taxon>Marasmiineae</taxon>
        <taxon>Mycenaceae</taxon>
        <taxon>Mycena</taxon>
    </lineage>
</organism>
<proteinExistence type="predicted"/>
<gene>
    <name evidence="1" type="ORF">B0H16DRAFT_1780129</name>
</gene>
<protein>
    <submittedName>
        <fullName evidence="1">Uncharacterized protein</fullName>
    </submittedName>
</protein>
<dbReference type="Proteomes" id="UP001215598">
    <property type="component" value="Unassembled WGS sequence"/>
</dbReference>
<comment type="caution">
    <text evidence="1">The sequence shown here is derived from an EMBL/GenBank/DDBJ whole genome shotgun (WGS) entry which is preliminary data.</text>
</comment>
<dbReference type="AlphaFoldDB" id="A0AAD7MQU3"/>
<evidence type="ECO:0000313" key="1">
    <source>
        <dbReference type="EMBL" id="KAJ7726776.1"/>
    </source>
</evidence>